<keyword evidence="3" id="KW-1185">Reference proteome</keyword>
<evidence type="ECO:0000256" key="1">
    <source>
        <dbReference type="SAM" id="Phobius"/>
    </source>
</evidence>
<sequence length="43" mass="5393">MWSYLIYIRIIIKFMVEPFFRTYVTIKQFYLLLVFLTIMLINP</sequence>
<keyword evidence="1" id="KW-1133">Transmembrane helix</keyword>
<proteinExistence type="predicted"/>
<keyword evidence="1" id="KW-0812">Transmembrane</keyword>
<feature type="transmembrane region" description="Helical" evidence="1">
    <location>
        <begin position="20"/>
        <end position="41"/>
    </location>
</feature>
<dbReference type="Proteomes" id="UP000186666">
    <property type="component" value="Unassembled WGS sequence"/>
</dbReference>
<evidence type="ECO:0000313" key="3">
    <source>
        <dbReference type="Proteomes" id="UP000186666"/>
    </source>
</evidence>
<keyword evidence="1" id="KW-0472">Membrane</keyword>
<dbReference type="EMBL" id="FTNK01000057">
    <property type="protein sequence ID" value="SIR74055.1"/>
    <property type="molecule type" value="Genomic_DNA"/>
</dbReference>
<name>A0ABY1KF11_9BACL</name>
<evidence type="ECO:0000313" key="2">
    <source>
        <dbReference type="EMBL" id="SIR74055.1"/>
    </source>
</evidence>
<organism evidence="2 3">
    <name type="scientific">Paenibacillus macquariensis</name>
    <dbReference type="NCBI Taxonomy" id="948756"/>
    <lineage>
        <taxon>Bacteria</taxon>
        <taxon>Bacillati</taxon>
        <taxon>Bacillota</taxon>
        <taxon>Bacilli</taxon>
        <taxon>Bacillales</taxon>
        <taxon>Paenibacillaceae</taxon>
        <taxon>Paenibacillus</taxon>
    </lineage>
</organism>
<accession>A0ABY1KF11</accession>
<gene>
    <name evidence="2" type="ORF">SAMN05421578_1575</name>
</gene>
<comment type="caution">
    <text evidence="2">The sequence shown here is derived from an EMBL/GenBank/DDBJ whole genome shotgun (WGS) entry which is preliminary data.</text>
</comment>
<protein>
    <submittedName>
        <fullName evidence="2">Uncharacterized protein</fullName>
    </submittedName>
</protein>
<reference evidence="2 3" key="1">
    <citation type="submission" date="2017-01" db="EMBL/GenBank/DDBJ databases">
        <authorList>
            <person name="Varghese N."/>
            <person name="Submissions S."/>
        </authorList>
    </citation>
    <scope>NUCLEOTIDE SEQUENCE [LARGE SCALE GENOMIC DNA]</scope>
    <source>
        <strain evidence="2 3">ATCC 23464</strain>
    </source>
</reference>